<proteinExistence type="predicted"/>
<evidence type="ECO:0000256" key="8">
    <source>
        <dbReference type="ARBA" id="ARBA00023012"/>
    </source>
</evidence>
<keyword evidence="5" id="KW-0547">Nucleotide-binding</keyword>
<keyword evidence="3" id="KW-0597">Phosphoprotein</keyword>
<dbReference type="Gene3D" id="3.30.565.10">
    <property type="entry name" value="Histidine kinase-like ATPase, C-terminal domain"/>
    <property type="match status" value="1"/>
</dbReference>
<comment type="caution">
    <text evidence="10">The sequence shown here is derived from an EMBL/GenBank/DDBJ whole genome shotgun (WGS) entry which is preliminary data.</text>
</comment>
<protein>
    <recommendedName>
        <fullName evidence="2">histidine kinase</fullName>
        <ecNumber evidence="2">2.7.13.3</ecNumber>
    </recommendedName>
</protein>
<evidence type="ECO:0000256" key="1">
    <source>
        <dbReference type="ARBA" id="ARBA00000085"/>
    </source>
</evidence>
<evidence type="ECO:0000256" key="7">
    <source>
        <dbReference type="ARBA" id="ARBA00022840"/>
    </source>
</evidence>
<keyword evidence="4" id="KW-0808">Transferase</keyword>
<dbReference type="InterPro" id="IPR003594">
    <property type="entry name" value="HATPase_dom"/>
</dbReference>
<dbReference type="PANTHER" id="PTHR43065:SF10">
    <property type="entry name" value="PEROXIDE STRESS-ACTIVATED HISTIDINE KINASE MAK3"/>
    <property type="match status" value="1"/>
</dbReference>
<evidence type="ECO:0000256" key="4">
    <source>
        <dbReference type="ARBA" id="ARBA00022679"/>
    </source>
</evidence>
<feature type="domain" description="Histidine kinase" evidence="9">
    <location>
        <begin position="1"/>
        <end position="106"/>
    </location>
</feature>
<reference evidence="10" key="1">
    <citation type="submission" date="2020-08" db="EMBL/GenBank/DDBJ databases">
        <title>Genome public.</title>
        <authorList>
            <person name="Liu C."/>
            <person name="Sun Q."/>
        </authorList>
    </citation>
    <scope>NUCLEOTIDE SEQUENCE</scope>
    <source>
        <strain evidence="10">BX7</strain>
    </source>
</reference>
<gene>
    <name evidence="10" type="ORF">H8695_05525</name>
</gene>
<dbReference type="EC" id="2.7.13.3" evidence="2"/>
<accession>A0A926HUP5</accession>
<dbReference type="SMART" id="SM00387">
    <property type="entry name" value="HATPase_c"/>
    <property type="match status" value="1"/>
</dbReference>
<dbReference type="InterPro" id="IPR036890">
    <property type="entry name" value="HATPase_C_sf"/>
</dbReference>
<evidence type="ECO:0000259" key="9">
    <source>
        <dbReference type="PROSITE" id="PS50109"/>
    </source>
</evidence>
<sequence length="184" mass="19916">MKELSLNILDIAQNSVKAGATLVTITVDAQPAENCLTITVADNGCGMSEEFVRRVTDPFTTTRTTRKVGLGIPLFKLSAEQAGGDFSIRSKVGEGTVVTARYELDHIDRMPLGDIAGTISALVGADPAIDFVYEQRVGAESFVLDTREVRGILGDVPLDSPEVLLWIREYLSEQITNMKGAEQI</sequence>
<dbReference type="PRINTS" id="PR00344">
    <property type="entry name" value="BCTRLSENSOR"/>
</dbReference>
<dbReference type="GO" id="GO:0000160">
    <property type="term" value="P:phosphorelay signal transduction system"/>
    <property type="evidence" value="ECO:0007669"/>
    <property type="project" value="UniProtKB-KW"/>
</dbReference>
<evidence type="ECO:0000256" key="3">
    <source>
        <dbReference type="ARBA" id="ARBA00022553"/>
    </source>
</evidence>
<name>A0A926HUP5_9FIRM</name>
<dbReference type="AlphaFoldDB" id="A0A926HUP5"/>
<evidence type="ECO:0000256" key="6">
    <source>
        <dbReference type="ARBA" id="ARBA00022777"/>
    </source>
</evidence>
<organism evidence="10 11">
    <name type="scientific">Feifania hominis</name>
    <dbReference type="NCBI Taxonomy" id="2763660"/>
    <lineage>
        <taxon>Bacteria</taxon>
        <taxon>Bacillati</taxon>
        <taxon>Bacillota</taxon>
        <taxon>Clostridia</taxon>
        <taxon>Eubacteriales</taxon>
        <taxon>Feifaniaceae</taxon>
        <taxon>Feifania</taxon>
    </lineage>
</organism>
<evidence type="ECO:0000256" key="2">
    <source>
        <dbReference type="ARBA" id="ARBA00012438"/>
    </source>
</evidence>
<evidence type="ECO:0000256" key="5">
    <source>
        <dbReference type="ARBA" id="ARBA00022741"/>
    </source>
</evidence>
<evidence type="ECO:0000313" key="11">
    <source>
        <dbReference type="Proteomes" id="UP000620366"/>
    </source>
</evidence>
<dbReference type="PANTHER" id="PTHR43065">
    <property type="entry name" value="SENSOR HISTIDINE KINASE"/>
    <property type="match status" value="1"/>
</dbReference>
<evidence type="ECO:0000313" key="10">
    <source>
        <dbReference type="EMBL" id="MBC8536150.1"/>
    </source>
</evidence>
<dbReference type="InterPro" id="IPR004358">
    <property type="entry name" value="Sig_transdc_His_kin-like_C"/>
</dbReference>
<dbReference type="Proteomes" id="UP000620366">
    <property type="component" value="Unassembled WGS sequence"/>
</dbReference>
<dbReference type="InterPro" id="IPR005467">
    <property type="entry name" value="His_kinase_dom"/>
</dbReference>
<keyword evidence="6" id="KW-0418">Kinase</keyword>
<dbReference type="SUPFAM" id="SSF55874">
    <property type="entry name" value="ATPase domain of HSP90 chaperone/DNA topoisomerase II/histidine kinase"/>
    <property type="match status" value="1"/>
</dbReference>
<dbReference type="RefSeq" id="WP_249299902.1">
    <property type="nucleotide sequence ID" value="NZ_JACRSP010000002.1"/>
</dbReference>
<keyword evidence="11" id="KW-1185">Reference proteome</keyword>
<comment type="catalytic activity">
    <reaction evidence="1">
        <text>ATP + protein L-histidine = ADP + protein N-phospho-L-histidine.</text>
        <dbReference type="EC" id="2.7.13.3"/>
    </reaction>
</comment>
<keyword evidence="7 10" id="KW-0067">ATP-binding</keyword>
<dbReference type="GO" id="GO:0004673">
    <property type="term" value="F:protein histidine kinase activity"/>
    <property type="evidence" value="ECO:0007669"/>
    <property type="project" value="UniProtKB-EC"/>
</dbReference>
<keyword evidence="8" id="KW-0902">Two-component regulatory system</keyword>
<dbReference type="Pfam" id="PF02518">
    <property type="entry name" value="HATPase_c"/>
    <property type="match status" value="1"/>
</dbReference>
<dbReference type="EMBL" id="JACRSP010000002">
    <property type="protein sequence ID" value="MBC8536150.1"/>
    <property type="molecule type" value="Genomic_DNA"/>
</dbReference>
<dbReference type="PROSITE" id="PS50109">
    <property type="entry name" value="HIS_KIN"/>
    <property type="match status" value="1"/>
</dbReference>
<dbReference type="GO" id="GO:0005524">
    <property type="term" value="F:ATP binding"/>
    <property type="evidence" value="ECO:0007669"/>
    <property type="project" value="UniProtKB-KW"/>
</dbReference>